<evidence type="ECO:0000256" key="2">
    <source>
        <dbReference type="SAM" id="MobiDB-lite"/>
    </source>
</evidence>
<dbReference type="InterPro" id="IPR001368">
    <property type="entry name" value="TNFR/NGFR_Cys_rich_reg"/>
</dbReference>
<dbReference type="PROSITE" id="PS50050">
    <property type="entry name" value="TNFR_NGFR_2"/>
    <property type="match status" value="1"/>
</dbReference>
<feature type="domain" description="TNFR-Cys" evidence="5">
    <location>
        <begin position="44"/>
        <end position="86"/>
    </location>
</feature>
<dbReference type="PANTHER" id="PTHR47139">
    <property type="entry name" value="TUMOR NECROSIS FACTOR RECEPTOR SUPERFAMILY MEMBER 9"/>
    <property type="match status" value="1"/>
</dbReference>
<evidence type="ECO:0000313" key="7">
    <source>
        <dbReference type="Proteomes" id="UP001346869"/>
    </source>
</evidence>
<feature type="transmembrane region" description="Helical" evidence="3">
    <location>
        <begin position="221"/>
        <end position="244"/>
    </location>
</feature>
<protein>
    <recommendedName>
        <fullName evidence="5">TNFR-Cys domain-containing protein</fullName>
    </recommendedName>
</protein>
<feature type="signal peptide" evidence="4">
    <location>
        <begin position="1"/>
        <end position="22"/>
    </location>
</feature>
<keyword evidence="3" id="KW-0812">Transmembrane</keyword>
<feature type="disulfide bond" evidence="1">
    <location>
        <begin position="45"/>
        <end position="60"/>
    </location>
</feature>
<keyword evidence="1" id="KW-1015">Disulfide bond</keyword>
<dbReference type="SUPFAM" id="SSF57586">
    <property type="entry name" value="TNF receptor-like"/>
    <property type="match status" value="2"/>
</dbReference>
<comment type="caution">
    <text evidence="6">The sequence shown here is derived from an EMBL/GenBank/DDBJ whole genome shotgun (WGS) entry which is preliminary data.</text>
</comment>
<dbReference type="SMART" id="SM00208">
    <property type="entry name" value="TNFR"/>
    <property type="match status" value="2"/>
</dbReference>
<proteinExistence type="predicted"/>
<evidence type="ECO:0000256" key="3">
    <source>
        <dbReference type="SAM" id="Phobius"/>
    </source>
</evidence>
<name>A0AAN8AXR3_ELEMC</name>
<keyword evidence="7" id="KW-1185">Reference proteome</keyword>
<dbReference type="PANTHER" id="PTHR47139:SF3">
    <property type="entry name" value="SI:CH73-361P23.3"/>
    <property type="match status" value="1"/>
</dbReference>
<dbReference type="Pfam" id="PF00020">
    <property type="entry name" value="TNFR_c6"/>
    <property type="match status" value="1"/>
</dbReference>
<dbReference type="AlphaFoldDB" id="A0AAN8AXR3"/>
<dbReference type="Gene3D" id="2.10.50.10">
    <property type="entry name" value="Tumor Necrosis Factor Receptor, subunit A, domain 2"/>
    <property type="match status" value="2"/>
</dbReference>
<reference evidence="6 7" key="1">
    <citation type="journal article" date="2023" name="Genes (Basel)">
        <title>Chromosome-Level Genome Assembly and Circadian Gene Repertoire of the Patagonia Blennie Eleginops maclovinus-The Closest Ancestral Proxy of Antarctic Cryonotothenioids.</title>
        <authorList>
            <person name="Cheng C.C."/>
            <person name="Rivera-Colon A.G."/>
            <person name="Minhas B.F."/>
            <person name="Wilson L."/>
            <person name="Rayamajhi N."/>
            <person name="Vargas-Chacoff L."/>
            <person name="Catchen J.M."/>
        </authorList>
    </citation>
    <scope>NUCLEOTIDE SEQUENCE [LARGE SCALE GENOMIC DNA]</scope>
    <source>
        <strain evidence="6">JMC-PN-2008</strain>
    </source>
</reference>
<evidence type="ECO:0000256" key="1">
    <source>
        <dbReference type="PROSITE-ProRule" id="PRU00206"/>
    </source>
</evidence>
<dbReference type="Proteomes" id="UP001346869">
    <property type="component" value="Unassembled WGS sequence"/>
</dbReference>
<keyword evidence="3" id="KW-0472">Membrane</keyword>
<sequence length="286" mass="31443">MILLKLLIFTLTFYELIYDLDAQKCPSGQRINVRVRSRESFCEPCPDGYFQPVENHSQYCKACTHCDHMKGSVLKVKCTKETDTECQCRGGFVRHDSSTCRCKMGFELKHGECSECEDGFFSSHIGSQCQKWKECKSGVKLPGNKTSDVLCNMDSYITAATTSNTVSVLTRITSHHSHEADKAKKSHPATNTNITTATSIITTSTKAVDGPPRIIHPSDSISYFGAGMVLLIFGIVGLLVLTAATCKLHVNLQPAVPKNESLCRSPVEESGDDSLSSLKPNQEHLS</sequence>
<gene>
    <name evidence="6" type="ORF">PBY51_013272</name>
</gene>
<comment type="caution">
    <text evidence="1">Lacks conserved residue(s) required for the propagation of feature annotation.</text>
</comment>
<dbReference type="EMBL" id="JAUZQC010000004">
    <property type="protein sequence ID" value="KAK5872588.1"/>
    <property type="molecule type" value="Genomic_DNA"/>
</dbReference>
<evidence type="ECO:0000256" key="4">
    <source>
        <dbReference type="SAM" id="SignalP"/>
    </source>
</evidence>
<evidence type="ECO:0000313" key="6">
    <source>
        <dbReference type="EMBL" id="KAK5872588.1"/>
    </source>
</evidence>
<reference evidence="6 7" key="2">
    <citation type="journal article" date="2023" name="Mol. Biol. Evol.">
        <title>Genomics of Secondarily Temperate Adaptation in the Only Non-Antarctic Icefish.</title>
        <authorList>
            <person name="Rivera-Colon A.G."/>
            <person name="Rayamajhi N."/>
            <person name="Minhas B.F."/>
            <person name="Madrigal G."/>
            <person name="Bilyk K.T."/>
            <person name="Yoon V."/>
            <person name="Hune M."/>
            <person name="Gregory S."/>
            <person name="Cheng C.H.C."/>
            <person name="Catchen J.M."/>
        </authorList>
    </citation>
    <scope>NUCLEOTIDE SEQUENCE [LARGE SCALE GENOMIC DNA]</scope>
    <source>
        <strain evidence="6">JMC-PN-2008</strain>
    </source>
</reference>
<accession>A0AAN8AXR3</accession>
<keyword evidence="3" id="KW-1133">Transmembrane helix</keyword>
<feature type="chain" id="PRO_5043047837" description="TNFR-Cys domain-containing protein" evidence="4">
    <location>
        <begin position="23"/>
        <end position="286"/>
    </location>
</feature>
<feature type="region of interest" description="Disordered" evidence="2">
    <location>
        <begin position="262"/>
        <end position="286"/>
    </location>
</feature>
<dbReference type="GO" id="GO:0042127">
    <property type="term" value="P:regulation of cell population proliferation"/>
    <property type="evidence" value="ECO:0007669"/>
    <property type="project" value="TreeGrafter"/>
</dbReference>
<feature type="repeat" description="TNFR-Cys" evidence="1">
    <location>
        <begin position="44"/>
        <end position="86"/>
    </location>
</feature>
<organism evidence="6 7">
    <name type="scientific">Eleginops maclovinus</name>
    <name type="common">Patagonian blennie</name>
    <name type="synonym">Eleginus maclovinus</name>
    <dbReference type="NCBI Taxonomy" id="56733"/>
    <lineage>
        <taxon>Eukaryota</taxon>
        <taxon>Metazoa</taxon>
        <taxon>Chordata</taxon>
        <taxon>Craniata</taxon>
        <taxon>Vertebrata</taxon>
        <taxon>Euteleostomi</taxon>
        <taxon>Actinopterygii</taxon>
        <taxon>Neopterygii</taxon>
        <taxon>Teleostei</taxon>
        <taxon>Neoteleostei</taxon>
        <taxon>Acanthomorphata</taxon>
        <taxon>Eupercaria</taxon>
        <taxon>Perciformes</taxon>
        <taxon>Notothenioidei</taxon>
        <taxon>Eleginopidae</taxon>
        <taxon>Eleginops</taxon>
    </lineage>
</organism>
<evidence type="ECO:0000259" key="5">
    <source>
        <dbReference type="PROSITE" id="PS50050"/>
    </source>
</evidence>
<keyword evidence="4" id="KW-0732">Signal</keyword>
<dbReference type="GO" id="GO:0038023">
    <property type="term" value="F:signaling receptor activity"/>
    <property type="evidence" value="ECO:0007669"/>
    <property type="project" value="TreeGrafter"/>
</dbReference>